<dbReference type="Proteomes" id="UP000622580">
    <property type="component" value="Unassembled WGS sequence"/>
</dbReference>
<dbReference type="EMBL" id="JAGSGD010000001">
    <property type="protein sequence ID" value="MBR7618590.1"/>
    <property type="molecule type" value="Genomic_DNA"/>
</dbReference>
<evidence type="ECO:0000256" key="1">
    <source>
        <dbReference type="SAM" id="SignalP"/>
    </source>
</evidence>
<feature type="chain" id="PRO_5037551847" evidence="1">
    <location>
        <begin position="27"/>
        <end position="591"/>
    </location>
</feature>
<gene>
    <name evidence="2" type="ORF">JKL49_04250</name>
</gene>
<sequence>MPHFSRRTLLGMTAAAPFTFGALAQAATPADAKFEALAKGWVDASLRLSPVGATQIGDHRFDDLIDDMGPKGRAAVVKLATETLTALQATPRAQLSRANQVDAAILENQVRSDLWTTQTLQPYAWDPLTWNAVAGGALYTLTAREFAPLDVRLRSATARMERLPAFLAQARANLVPARVPKIHADTVVGQNKGLHSLVDGIVADGAKLPPADRARLEAAAKTCKAAIDEHQKWLETVLVPAAKGEFRLGAELYDAKLAFALNSPLSRAEIKTRALAEMTALRATMYAISAKVLVGKPGAPPTPQSPTEGERQAAIEAALEFAYAKKPPRTKLVEAAEACLVQATAFVREKNIVTVPNDPVKIGLVPEFQRGVAVAYCDAPGPLDKGQQTYYKISPIPDDWTDAQADSFLREYNSLGIQEVTVHEAMPGHYLQLAHANAYPSVLRAVLSSGSFVEGWACYAEDVMADEGYLDRDPLYLLVHLKLQLRVCANALLDQAVHVDGISRDDAMKLMTVQAFQQEREAAGKWVRAQLSQAQLPTYFVGWEEHKALRKQAEAKWGKAFTLKRYHDGILAYGSPPARFAGQLLFDLPIA</sequence>
<name>A0A941CXS9_9CAUL</name>
<reference evidence="2" key="1">
    <citation type="submission" date="2021-04" db="EMBL/GenBank/DDBJ databases">
        <title>Draft genome assembly of strain Phenylobacterium sp. 20VBR1 using MiniION and Illumina platforms.</title>
        <authorList>
            <person name="Thomas F.A."/>
            <person name="Krishnan K.P."/>
            <person name="Sinha R.K."/>
        </authorList>
    </citation>
    <scope>NUCLEOTIDE SEQUENCE</scope>
    <source>
        <strain evidence="2">20VBR1</strain>
    </source>
</reference>
<dbReference type="InterPro" id="IPR010281">
    <property type="entry name" value="DUF885"/>
</dbReference>
<evidence type="ECO:0000313" key="3">
    <source>
        <dbReference type="Proteomes" id="UP000622580"/>
    </source>
</evidence>
<keyword evidence="1" id="KW-0732">Signal</keyword>
<proteinExistence type="predicted"/>
<protein>
    <submittedName>
        <fullName evidence="2">DUF885 domain-containing protein</fullName>
    </submittedName>
</protein>
<accession>A0A941CXS9</accession>
<dbReference type="PANTHER" id="PTHR33361">
    <property type="entry name" value="GLR0591 PROTEIN"/>
    <property type="match status" value="1"/>
</dbReference>
<organism evidence="2 3">
    <name type="scientific">Phenylobacterium glaciei</name>
    <dbReference type="NCBI Taxonomy" id="2803784"/>
    <lineage>
        <taxon>Bacteria</taxon>
        <taxon>Pseudomonadati</taxon>
        <taxon>Pseudomonadota</taxon>
        <taxon>Alphaproteobacteria</taxon>
        <taxon>Caulobacterales</taxon>
        <taxon>Caulobacteraceae</taxon>
        <taxon>Phenylobacterium</taxon>
    </lineage>
</organism>
<feature type="signal peptide" evidence="1">
    <location>
        <begin position="1"/>
        <end position="26"/>
    </location>
</feature>
<evidence type="ECO:0000313" key="2">
    <source>
        <dbReference type="EMBL" id="MBR7618590.1"/>
    </source>
</evidence>
<dbReference type="InterPro" id="IPR006311">
    <property type="entry name" value="TAT_signal"/>
</dbReference>
<dbReference type="PROSITE" id="PS51318">
    <property type="entry name" value="TAT"/>
    <property type="match status" value="1"/>
</dbReference>
<dbReference type="RefSeq" id="WP_215338465.1">
    <property type="nucleotide sequence ID" value="NZ_JAGSGD010000001.1"/>
</dbReference>
<comment type="caution">
    <text evidence="2">The sequence shown here is derived from an EMBL/GenBank/DDBJ whole genome shotgun (WGS) entry which is preliminary data.</text>
</comment>
<keyword evidence="3" id="KW-1185">Reference proteome</keyword>
<dbReference type="AlphaFoldDB" id="A0A941CXS9"/>
<dbReference type="Pfam" id="PF05960">
    <property type="entry name" value="DUF885"/>
    <property type="match status" value="1"/>
</dbReference>
<dbReference type="PANTHER" id="PTHR33361:SF15">
    <property type="entry name" value="DUF885 FAMILY LIPOPROTEIN"/>
    <property type="match status" value="1"/>
</dbReference>